<dbReference type="KEGG" id="hhd:HBHAL_1762"/>
<sequence>MAGFFNKNETNRPGETYNYIERQGKPAGFERLEILRIPIE</sequence>
<dbReference type="PATRIC" id="fig|866895.3.peg.759"/>
<dbReference type="Proteomes" id="UP000007397">
    <property type="component" value="Chromosome"/>
</dbReference>
<protein>
    <submittedName>
        <fullName evidence="1">Uncharacterized protein</fullName>
    </submittedName>
</protein>
<dbReference type="EMBL" id="HE717023">
    <property type="protein sequence ID" value="CCG44127.1"/>
    <property type="molecule type" value="Genomic_DNA"/>
</dbReference>
<proteinExistence type="predicted"/>
<organism evidence="1 2">
    <name type="scientific">Halobacillus halophilus (strain ATCC 35676 / DSM 2266 / JCM 20832 / KCTC 3685 / LMG 17431 / NBRC 102448 / NCIMB 2269)</name>
    <name type="common">Sporosarcina halophila</name>
    <dbReference type="NCBI Taxonomy" id="866895"/>
    <lineage>
        <taxon>Bacteria</taxon>
        <taxon>Bacillati</taxon>
        <taxon>Bacillota</taxon>
        <taxon>Bacilli</taxon>
        <taxon>Bacillales</taxon>
        <taxon>Bacillaceae</taxon>
        <taxon>Halobacillus</taxon>
    </lineage>
</organism>
<gene>
    <name evidence="1" type="ordered locus">HBHAL_1762</name>
</gene>
<dbReference type="STRING" id="866895.HBHAL_1762"/>
<evidence type="ECO:0000313" key="2">
    <source>
        <dbReference type="Proteomes" id="UP000007397"/>
    </source>
</evidence>
<evidence type="ECO:0000313" key="1">
    <source>
        <dbReference type="EMBL" id="CCG44127.1"/>
    </source>
</evidence>
<keyword evidence="2" id="KW-1185">Reference proteome</keyword>
<name>I0JJ09_HALH3</name>
<reference evidence="1 2" key="1">
    <citation type="journal article" date="2013" name="Environ. Microbiol.">
        <title>Chloride and organic osmolytes: a hybrid strategy to cope with elevated salinities by the moderately halophilic, chloride-dependent bacterium Halobacillus halophilus.</title>
        <authorList>
            <person name="Saum S.H."/>
            <person name="Pfeiffer F."/>
            <person name="Palm P."/>
            <person name="Rampp M."/>
            <person name="Schuster S.C."/>
            <person name="Muller V."/>
            <person name="Oesterhelt D."/>
        </authorList>
    </citation>
    <scope>NUCLEOTIDE SEQUENCE [LARGE SCALE GENOMIC DNA]</scope>
    <source>
        <strain evidence="2">ATCC 35676 / DSM 2266 / JCM 20832 / KCTC 3685 / LMG 17431 / NBRC 102448 / NCIMB 2269</strain>
    </source>
</reference>
<dbReference type="AlphaFoldDB" id="I0JJ09"/>
<dbReference type="HOGENOM" id="CLU_3290521_0_0_9"/>
<accession>I0JJ09</accession>